<dbReference type="PROSITE" id="PS50076">
    <property type="entry name" value="DNAJ_2"/>
    <property type="match status" value="1"/>
</dbReference>
<sequence length="324" mass="35341">MDHHPSAATTTNQTQTESERLLSIAEKLLHSRDLTGAREFALLAQESDSLLEDSDQILAIADVLLASEKRVDNNRHNLDWFSILQTDRRSEPDQIKKNYRRLALLLHPEKNRYPLADAAFKLVTDAWAAVSDPSRAAAPPPRVAAAVVNFWTTCPYCYVLYEYPRVYKECCVRCQNCERAFHAVAISSLPPLVPGKEAYYCCWGFFPLGFSAESGGGGGGSKGKKFDTNNVQGVNDQVNDVNANNVTNNTGFPNWMPGLFSGGTPTPPRPGSNMNMNTNTNSMNAGVRGVVDFSNGSAFGNAMPGMSAPGAKKRGRPRKNPLGV</sequence>
<dbReference type="PRINTS" id="PR00625">
    <property type="entry name" value="JDOMAIN"/>
</dbReference>
<dbReference type="Gene3D" id="1.10.287.110">
    <property type="entry name" value="DnaJ domain"/>
    <property type="match status" value="1"/>
</dbReference>
<dbReference type="InterPro" id="IPR056988">
    <property type="entry name" value="Zn_ribbon_pln"/>
</dbReference>
<dbReference type="InterPro" id="IPR053052">
    <property type="entry name" value="Imprinting_Balance_Reg"/>
</dbReference>
<dbReference type="AlphaFoldDB" id="A0AAW1K8E3"/>
<comment type="caution">
    <text evidence="3">The sequence shown here is derived from an EMBL/GenBank/DDBJ whole genome shotgun (WGS) entry which is preliminary data.</text>
</comment>
<evidence type="ECO:0000313" key="3">
    <source>
        <dbReference type="EMBL" id="KAK9713977.1"/>
    </source>
</evidence>
<dbReference type="PANTHER" id="PTHR45496:SF1">
    <property type="entry name" value="CHAPERONE DNAJ-DOMAIN SUPERFAMILY PROTEIN"/>
    <property type="match status" value="1"/>
</dbReference>
<protein>
    <recommendedName>
        <fullName evidence="2">J domain-containing protein</fullName>
    </recommendedName>
</protein>
<gene>
    <name evidence="3" type="ORF">RND81_06G062800</name>
</gene>
<name>A0AAW1K8E3_SAPOF</name>
<reference evidence="3" key="1">
    <citation type="submission" date="2024-03" db="EMBL/GenBank/DDBJ databases">
        <title>WGS assembly of Saponaria officinalis var. Norfolk2.</title>
        <authorList>
            <person name="Jenkins J."/>
            <person name="Shu S."/>
            <person name="Grimwood J."/>
            <person name="Barry K."/>
            <person name="Goodstein D."/>
            <person name="Schmutz J."/>
            <person name="Leebens-Mack J."/>
            <person name="Osbourn A."/>
        </authorList>
    </citation>
    <scope>NUCLEOTIDE SEQUENCE [LARGE SCALE GENOMIC DNA]</scope>
    <source>
        <strain evidence="3">JIC</strain>
    </source>
</reference>
<dbReference type="SUPFAM" id="SSF46565">
    <property type="entry name" value="Chaperone J-domain"/>
    <property type="match status" value="1"/>
</dbReference>
<dbReference type="Pfam" id="PF00226">
    <property type="entry name" value="DnaJ"/>
    <property type="match status" value="1"/>
</dbReference>
<accession>A0AAW1K8E3</accession>
<dbReference type="EMBL" id="JBDFQZ010000006">
    <property type="protein sequence ID" value="KAK9713977.1"/>
    <property type="molecule type" value="Genomic_DNA"/>
</dbReference>
<dbReference type="SMART" id="SM00271">
    <property type="entry name" value="DnaJ"/>
    <property type="match status" value="1"/>
</dbReference>
<feature type="region of interest" description="Disordered" evidence="1">
    <location>
        <begin position="304"/>
        <end position="324"/>
    </location>
</feature>
<dbReference type="InterPro" id="IPR001623">
    <property type="entry name" value="DnaJ_domain"/>
</dbReference>
<feature type="compositionally biased region" description="Basic residues" evidence="1">
    <location>
        <begin position="311"/>
        <end position="324"/>
    </location>
</feature>
<evidence type="ECO:0000313" key="4">
    <source>
        <dbReference type="Proteomes" id="UP001443914"/>
    </source>
</evidence>
<evidence type="ECO:0000256" key="1">
    <source>
        <dbReference type="SAM" id="MobiDB-lite"/>
    </source>
</evidence>
<dbReference type="Pfam" id="PF23551">
    <property type="entry name" value="Zn_ribbon_20"/>
    <property type="match status" value="1"/>
</dbReference>
<keyword evidence="4" id="KW-1185">Reference proteome</keyword>
<dbReference type="InterPro" id="IPR036869">
    <property type="entry name" value="J_dom_sf"/>
</dbReference>
<dbReference type="PANTHER" id="PTHR45496">
    <property type="entry name" value="CHAPERONE DNAJ-DOMAIN SUPERFAMILY PROTEIN"/>
    <property type="match status" value="1"/>
</dbReference>
<dbReference type="Proteomes" id="UP001443914">
    <property type="component" value="Unassembled WGS sequence"/>
</dbReference>
<dbReference type="CDD" id="cd06257">
    <property type="entry name" value="DnaJ"/>
    <property type="match status" value="1"/>
</dbReference>
<proteinExistence type="predicted"/>
<feature type="region of interest" description="Disordered" evidence="1">
    <location>
        <begin position="217"/>
        <end position="236"/>
    </location>
</feature>
<feature type="domain" description="J" evidence="2">
    <location>
        <begin position="79"/>
        <end position="135"/>
    </location>
</feature>
<evidence type="ECO:0000259" key="2">
    <source>
        <dbReference type="PROSITE" id="PS50076"/>
    </source>
</evidence>
<organism evidence="3 4">
    <name type="scientific">Saponaria officinalis</name>
    <name type="common">Common soapwort</name>
    <name type="synonym">Lychnis saponaria</name>
    <dbReference type="NCBI Taxonomy" id="3572"/>
    <lineage>
        <taxon>Eukaryota</taxon>
        <taxon>Viridiplantae</taxon>
        <taxon>Streptophyta</taxon>
        <taxon>Embryophyta</taxon>
        <taxon>Tracheophyta</taxon>
        <taxon>Spermatophyta</taxon>
        <taxon>Magnoliopsida</taxon>
        <taxon>eudicotyledons</taxon>
        <taxon>Gunneridae</taxon>
        <taxon>Pentapetalae</taxon>
        <taxon>Caryophyllales</taxon>
        <taxon>Caryophyllaceae</taxon>
        <taxon>Caryophylleae</taxon>
        <taxon>Saponaria</taxon>
    </lineage>
</organism>